<dbReference type="PANTHER" id="PTHR11101">
    <property type="entry name" value="PHOSPHATE TRANSPORTER"/>
    <property type="match status" value="1"/>
</dbReference>
<feature type="transmembrane region" description="Helical" evidence="6">
    <location>
        <begin position="464"/>
        <end position="484"/>
    </location>
</feature>
<evidence type="ECO:0000256" key="3">
    <source>
        <dbReference type="ARBA" id="ARBA00022692"/>
    </source>
</evidence>
<reference evidence="7 8" key="1">
    <citation type="submission" date="2016-01" db="EMBL/GenBank/DDBJ databases">
        <title>The draft genome sequence of Aquimarina sp. RZW4-3-2.</title>
        <authorList>
            <person name="Wang Y."/>
        </authorList>
    </citation>
    <scope>NUCLEOTIDE SEQUENCE [LARGE SCALE GENOMIC DNA]</scope>
    <source>
        <strain evidence="7 8">RZW4-3-2</strain>
    </source>
</reference>
<dbReference type="Pfam" id="PF01384">
    <property type="entry name" value="PHO4"/>
    <property type="match status" value="1"/>
</dbReference>
<feature type="transmembrane region" description="Helical" evidence="6">
    <location>
        <begin position="152"/>
        <end position="175"/>
    </location>
</feature>
<dbReference type="EMBL" id="LQRT01000024">
    <property type="protein sequence ID" value="KZS39941.1"/>
    <property type="molecule type" value="Genomic_DNA"/>
</dbReference>
<organism evidence="7 8">
    <name type="scientific">Aquimarina aggregata</name>
    <dbReference type="NCBI Taxonomy" id="1642818"/>
    <lineage>
        <taxon>Bacteria</taxon>
        <taxon>Pseudomonadati</taxon>
        <taxon>Bacteroidota</taxon>
        <taxon>Flavobacteriia</taxon>
        <taxon>Flavobacteriales</taxon>
        <taxon>Flavobacteriaceae</taxon>
        <taxon>Aquimarina</taxon>
    </lineage>
</organism>
<dbReference type="PANTHER" id="PTHR11101:SF16">
    <property type="entry name" value="PHOSPHATE TRANSPORTER"/>
    <property type="match status" value="1"/>
</dbReference>
<keyword evidence="6" id="KW-0592">Phosphate transport</keyword>
<feature type="transmembrane region" description="Helical" evidence="6">
    <location>
        <begin position="520"/>
        <end position="545"/>
    </location>
</feature>
<feature type="transmembrane region" description="Helical" evidence="6">
    <location>
        <begin position="279"/>
        <end position="298"/>
    </location>
</feature>
<keyword evidence="3 6" id="KW-0812">Transmembrane</keyword>
<feature type="transmembrane region" description="Helical" evidence="6">
    <location>
        <begin position="551"/>
        <end position="569"/>
    </location>
</feature>
<feature type="transmembrane region" description="Helical" evidence="6">
    <location>
        <begin position="41"/>
        <end position="63"/>
    </location>
</feature>
<dbReference type="InterPro" id="IPR001204">
    <property type="entry name" value="Phos_transporter"/>
</dbReference>
<evidence type="ECO:0000256" key="1">
    <source>
        <dbReference type="ARBA" id="ARBA00004141"/>
    </source>
</evidence>
<accession>A0A162ZP37</accession>
<dbReference type="Proteomes" id="UP000076715">
    <property type="component" value="Unassembled WGS sequence"/>
</dbReference>
<proteinExistence type="inferred from homology"/>
<name>A0A162ZP37_9FLAO</name>
<gene>
    <name evidence="7" type="ORF">AWE51_09880</name>
</gene>
<dbReference type="GO" id="GO:0005315">
    <property type="term" value="F:phosphate transmembrane transporter activity"/>
    <property type="evidence" value="ECO:0007669"/>
    <property type="project" value="InterPro"/>
</dbReference>
<feature type="transmembrane region" description="Helical" evidence="6">
    <location>
        <begin position="187"/>
        <end position="207"/>
    </location>
</feature>
<evidence type="ECO:0000313" key="7">
    <source>
        <dbReference type="EMBL" id="KZS39941.1"/>
    </source>
</evidence>
<evidence type="ECO:0000256" key="6">
    <source>
        <dbReference type="RuleBase" id="RU363058"/>
    </source>
</evidence>
<dbReference type="GO" id="GO:0035435">
    <property type="term" value="P:phosphate ion transmembrane transport"/>
    <property type="evidence" value="ECO:0007669"/>
    <property type="project" value="TreeGrafter"/>
</dbReference>
<keyword evidence="2 6" id="KW-0813">Transport</keyword>
<keyword evidence="5 6" id="KW-0472">Membrane</keyword>
<dbReference type="STRING" id="1642818.AWE51_09880"/>
<evidence type="ECO:0000256" key="4">
    <source>
        <dbReference type="ARBA" id="ARBA00022989"/>
    </source>
</evidence>
<dbReference type="GO" id="GO:0016020">
    <property type="term" value="C:membrane"/>
    <property type="evidence" value="ECO:0007669"/>
    <property type="project" value="UniProtKB-SubCell"/>
</dbReference>
<keyword evidence="4 6" id="KW-1133">Transmembrane helix</keyword>
<keyword evidence="8" id="KW-1185">Reference proteome</keyword>
<feature type="transmembrane region" description="Helical" evidence="6">
    <location>
        <begin position="114"/>
        <end position="132"/>
    </location>
</feature>
<comment type="caution">
    <text evidence="7">The sequence shown here is derived from an EMBL/GenBank/DDBJ whole genome shotgun (WGS) entry which is preliminary data.</text>
</comment>
<feature type="transmembrane region" description="Helical" evidence="6">
    <location>
        <begin position="6"/>
        <end position="29"/>
    </location>
</feature>
<comment type="similarity">
    <text evidence="6">Belongs to the inorganic phosphate transporter (PiT) (TC 2.A.20) family.</text>
</comment>
<sequence>MSDIYILMIVALAVLAVADLIVGVSNDAVNFLNSAIGSKAVSFRTIMIVASLGIAAGAIFSSGLMEVARKGIFVPGEFYFDEIMIIFMAVMITDILLLDFFNTLGMPTSTTVSIVFELLGAAVCVALIKISADANLSVADLGDYINTKKAGEIIAGILLSVVVAFSVGALVQYISRLLLSFNFEKKAKWVGALFGGVALTAILYFIFIKGIKGTNYAKTIVEVLYEGGAEGLLDWANTYFNASFETVKDLVDAKKDLFKINPNTGTVALTLRGFLETNVPLIVSVGFVILSLVSFTIIQVFKTNIYRLIIVVGTFALALAFAGNDLVNFIGVPIAALKAYEAWSASGELPHEFSMAVLGGKAETPTLLLLAAGIIMVLTLWFSSKARNVVKTSIDLSRQGEGDEKFQPNFLSRGVVRSTVFLSEIISSITPQSFKKVSDKQFDQESIEVNAFTAKQEDLPAFDMVRAAVNLMVAGVLISIATSMKLPLSTTYVTFMVAMGTSLADRAWGTESAVYRVAGVLNVIGGWFFTAISAFLAAATIAFLLHLHLPSMLAILLALAIFLLARNTIKYRNKTRAERAEDRLKKSESSSIKGVIEESADNIKSFVNRGNKIYGQTIDSLAKYDLTALKKSRKGIAKLETEVEELRDSIFYFIKNLDESSVGASNFYISILGYLEDITQSLEYIAKVSHKHVNNNHKKLRFNQIKDLKEIEDHLDDFYKNIKSVFDNREFATLNDIIAEKQELFTIVSDKINKQVARTRTEESSPKNTTLYFGLLTETKDLITATMNLLITYRDHQD</sequence>
<dbReference type="OrthoDB" id="1110016at2"/>
<feature type="transmembrane region" description="Helical" evidence="6">
    <location>
        <begin position="364"/>
        <end position="382"/>
    </location>
</feature>
<dbReference type="RefSeq" id="WP_066316005.1">
    <property type="nucleotide sequence ID" value="NZ_LQRT01000024.1"/>
</dbReference>
<evidence type="ECO:0000256" key="5">
    <source>
        <dbReference type="ARBA" id="ARBA00023136"/>
    </source>
</evidence>
<dbReference type="AlphaFoldDB" id="A0A162ZP37"/>
<feature type="transmembrane region" description="Helical" evidence="6">
    <location>
        <begin position="83"/>
        <end position="102"/>
    </location>
</feature>
<evidence type="ECO:0000313" key="8">
    <source>
        <dbReference type="Proteomes" id="UP000076715"/>
    </source>
</evidence>
<feature type="transmembrane region" description="Helical" evidence="6">
    <location>
        <begin position="305"/>
        <end position="323"/>
    </location>
</feature>
<comment type="subcellular location">
    <subcellularLocation>
        <location evidence="1 6">Membrane</location>
        <topology evidence="1 6">Multi-pass membrane protein</topology>
    </subcellularLocation>
</comment>
<protein>
    <recommendedName>
        <fullName evidence="6">Phosphate transporter</fullName>
    </recommendedName>
</protein>
<evidence type="ECO:0000256" key="2">
    <source>
        <dbReference type="ARBA" id="ARBA00022448"/>
    </source>
</evidence>